<proteinExistence type="predicted"/>
<dbReference type="Proteomes" id="UP000298653">
    <property type="component" value="Chromosome"/>
</dbReference>
<keyword evidence="2" id="KW-1185">Reference proteome</keyword>
<evidence type="ECO:0000313" key="2">
    <source>
        <dbReference type="Proteomes" id="UP000298653"/>
    </source>
</evidence>
<gene>
    <name evidence="1" type="ORF">AR1Y2_2679</name>
</gene>
<dbReference type="InterPro" id="IPR049254">
    <property type="entry name" value="Phage_tail_terminator"/>
</dbReference>
<sequence length="153" mass="17895">MIELKSIKNAYIKILKKQCPEIKKIYSIEVEEGYKTPSFFVRIIPLIFRERATISIVKSQCMIETTFFQKDKDESQQLEIAEKIREGIGDYIEVCEEKLRVMDTELGYTGKAQNIMQFTFNLEFYEDIRQIATEPKIKGVRVKEEITHGNATN</sequence>
<evidence type="ECO:0000313" key="1">
    <source>
        <dbReference type="EMBL" id="QCP36133.1"/>
    </source>
</evidence>
<dbReference type="Pfam" id="PF20765">
    <property type="entry name" value="Phage_tail_terminator_8"/>
    <property type="match status" value="1"/>
</dbReference>
<dbReference type="OrthoDB" id="2063617at2"/>
<accession>A0A4P8IJC6</accession>
<reference evidence="1 2" key="1">
    <citation type="submission" date="2019-05" db="EMBL/GenBank/DDBJ databases">
        <title>Complete genome sequencing of Anaerostipes rhamnosivorans.</title>
        <authorList>
            <person name="Bui T.P.N."/>
            <person name="de Vos W.M."/>
        </authorList>
    </citation>
    <scope>NUCLEOTIDE SEQUENCE [LARGE SCALE GENOMIC DNA]</scope>
    <source>
        <strain evidence="1 2">1y2</strain>
    </source>
</reference>
<dbReference type="RefSeq" id="WP_137329408.1">
    <property type="nucleotide sequence ID" value="NZ_CP040058.1"/>
</dbReference>
<dbReference type="AlphaFoldDB" id="A0A4P8IJC6"/>
<dbReference type="EMBL" id="CP040058">
    <property type="protein sequence ID" value="QCP36133.1"/>
    <property type="molecule type" value="Genomic_DNA"/>
</dbReference>
<dbReference type="KEGG" id="arf:AR1Y2_2679"/>
<name>A0A4P8IJC6_9FIRM</name>
<evidence type="ECO:0008006" key="3">
    <source>
        <dbReference type="Google" id="ProtNLM"/>
    </source>
</evidence>
<organism evidence="1 2">
    <name type="scientific">Anaerostipes rhamnosivorans</name>
    <dbReference type="NCBI Taxonomy" id="1229621"/>
    <lineage>
        <taxon>Bacteria</taxon>
        <taxon>Bacillati</taxon>
        <taxon>Bacillota</taxon>
        <taxon>Clostridia</taxon>
        <taxon>Lachnospirales</taxon>
        <taxon>Lachnospiraceae</taxon>
        <taxon>Anaerostipes</taxon>
    </lineage>
</organism>
<protein>
    <recommendedName>
        <fullName evidence="3">Phage protein</fullName>
    </recommendedName>
</protein>